<accession>A0A2V3U137</accession>
<evidence type="ECO:0000313" key="3">
    <source>
        <dbReference type="Proteomes" id="UP000248021"/>
    </source>
</evidence>
<feature type="chain" id="PRO_5041067745" evidence="1">
    <location>
        <begin position="21"/>
        <end position="150"/>
    </location>
</feature>
<evidence type="ECO:0000256" key="1">
    <source>
        <dbReference type="SAM" id="SignalP"/>
    </source>
</evidence>
<sequence>MRRMIAASLMLAAASSLSFAGERAPGEAQMPMDLDPINVTGNLPTCDSVAVVSEVAMRFASKESEFWNSDLRLAQFERIRQIALKPWGEDFVPRRFCKATTLVTDGVKREVIYSVRAGLGGIGFSWNVEFCVRGIDRGWSFAPWCKTALP</sequence>
<keyword evidence="1" id="KW-0732">Signal</keyword>
<comment type="caution">
    <text evidence="2">The sequence shown here is derived from an EMBL/GenBank/DDBJ whole genome shotgun (WGS) entry which is preliminary data.</text>
</comment>
<dbReference type="AlphaFoldDB" id="A0A2V3U137"/>
<proteinExistence type="predicted"/>
<dbReference type="Proteomes" id="UP000248021">
    <property type="component" value="Unassembled WGS sequence"/>
</dbReference>
<name>A0A2V3U137_9HYPH</name>
<organism evidence="2 3">
    <name type="scientific">Chelatococcus asaccharovorans</name>
    <dbReference type="NCBI Taxonomy" id="28210"/>
    <lineage>
        <taxon>Bacteria</taxon>
        <taxon>Pseudomonadati</taxon>
        <taxon>Pseudomonadota</taxon>
        <taxon>Alphaproteobacteria</taxon>
        <taxon>Hyphomicrobiales</taxon>
        <taxon>Chelatococcaceae</taxon>
        <taxon>Chelatococcus</taxon>
    </lineage>
</organism>
<gene>
    <name evidence="2" type="ORF">C7450_109129</name>
</gene>
<protein>
    <submittedName>
        <fullName evidence="2">Uncharacterized protein</fullName>
    </submittedName>
</protein>
<dbReference type="RefSeq" id="WP_146227434.1">
    <property type="nucleotide sequence ID" value="NZ_CAKNFM010000006.1"/>
</dbReference>
<evidence type="ECO:0000313" key="2">
    <source>
        <dbReference type="EMBL" id="PXW55721.1"/>
    </source>
</evidence>
<keyword evidence="3" id="KW-1185">Reference proteome</keyword>
<feature type="signal peptide" evidence="1">
    <location>
        <begin position="1"/>
        <end position="20"/>
    </location>
</feature>
<dbReference type="OrthoDB" id="9808546at2"/>
<dbReference type="EMBL" id="QJJK01000009">
    <property type="protein sequence ID" value="PXW55721.1"/>
    <property type="molecule type" value="Genomic_DNA"/>
</dbReference>
<reference evidence="2 3" key="1">
    <citation type="submission" date="2018-05" db="EMBL/GenBank/DDBJ databases">
        <title>Genomic Encyclopedia of Type Strains, Phase IV (KMG-IV): sequencing the most valuable type-strain genomes for metagenomic binning, comparative biology and taxonomic classification.</title>
        <authorList>
            <person name="Goeker M."/>
        </authorList>
    </citation>
    <scope>NUCLEOTIDE SEQUENCE [LARGE SCALE GENOMIC DNA]</scope>
    <source>
        <strain evidence="2 3">DSM 6462</strain>
    </source>
</reference>